<evidence type="ECO:0000313" key="3">
    <source>
        <dbReference type="EMBL" id="SIT36144.1"/>
    </source>
</evidence>
<gene>
    <name evidence="3" type="ORF">BN2475_70107</name>
</gene>
<dbReference type="STRING" id="1247936.BN2475_70107"/>
<dbReference type="InterPro" id="IPR001650">
    <property type="entry name" value="Helicase_C-like"/>
</dbReference>
<dbReference type="InterPro" id="IPR027417">
    <property type="entry name" value="P-loop_NTPase"/>
</dbReference>
<dbReference type="EMBL" id="CYGX02000007">
    <property type="protein sequence ID" value="SIT36144.1"/>
    <property type="molecule type" value="Genomic_DNA"/>
</dbReference>
<dbReference type="Pfam" id="PF00271">
    <property type="entry name" value="Helicase_C"/>
    <property type="match status" value="1"/>
</dbReference>
<evidence type="ECO:0000313" key="4">
    <source>
        <dbReference type="Proteomes" id="UP000187012"/>
    </source>
</evidence>
<dbReference type="GO" id="GO:0005524">
    <property type="term" value="F:ATP binding"/>
    <property type="evidence" value="ECO:0007669"/>
    <property type="project" value="InterPro"/>
</dbReference>
<dbReference type="PANTHER" id="PTHR47396">
    <property type="entry name" value="TYPE I RESTRICTION ENZYME ECOKI R PROTEIN"/>
    <property type="match status" value="1"/>
</dbReference>
<dbReference type="SUPFAM" id="SSF52540">
    <property type="entry name" value="P-loop containing nucleoside triphosphate hydrolases"/>
    <property type="match status" value="1"/>
</dbReference>
<dbReference type="InterPro" id="IPR050742">
    <property type="entry name" value="Helicase_Restrict-Modif_Enz"/>
</dbReference>
<sequence length="981" mass="108753">MKSGAALDFFHDNAQRFIFFESESPGVGLRRGQVGALHALAAHFCADSEPAVVSLPTGYGKTAVMAGACFTLRARRVLVIVPTAALRKQAMRSFRSLDVLVKHGTLQLEQGTLPEVAVIDARVTRTEDWLAHSNADVVVATPHAASPELPDVVAPPDGFFDLVLMDEGHHAPARTWEPFIRILPRARHALFTATPYRLDGVKLPGRLVFYYPLKRAVEENAFGKVNFESVAIPQYASREEIDDALVARAAQIFARDRAMGYEHRLLIRCGRIDASGPLAGKYVAAGLRVESVSSKLSPRAVEAIETRLREGELDGIVCVDMFGEGYDFPQLKVAVLHDAHRSLVPTLQFIGRFARTNGVRTGDATFIAAPQELESESDELYKSGLQWDLLIANVADARQQLALRAEEHLRSFEEGRRPSADYDSVDARYLLLPQHIAAYVAQQPPAGANELEKIGPLEVVKHWESHERNAHLYLARELDAPVWSRGRDIIDAKHDLFLVKYFPDTQILFITTTQRKERVYSSLVEQLVGGNVSTIPFARLRKVLNGLEQQEFFSIGLRNTSPVATTESYRIVAGSQADRGVRDTDGATYCQGHFFGRGEIDGESEVIGASSGGRVWSNGKTSLPDLLDWMDTLHARISAAVVSIGRSGLDRLPFGEGLTDIPLDTVAADWSRDTYRGNPTVIVGDDEHRRGCALDLSITGIRVNEDRQSLEFLVGDDLISRRITFTPHRIPQYFASPDQPSIFVESRDGRRSRVEEWLNDEPLVFYTAHLNTFVGNTLNRRAQSQGASIGRLEVLDWQGCEIRVEFDVRDDQRRTVQRHLRDHLLAEPDIDFVIYDHRSGEAADFIVGKRSGDSRYDIGLFHCKGAGGPRASGERVDDVYELVGQAVKSVRYQVLDEFVRHVKRRTQANRGGGLSPFLRGTRDEAIAVLESLQPIDLRLTVNCVQPGLSAAALDARLRMIMAAANDSVAAQQSSLSWMVSA</sequence>
<dbReference type="RefSeq" id="WP_094778111.1">
    <property type="nucleotide sequence ID" value="NZ_CYGX02000007.1"/>
</dbReference>
<dbReference type="SMART" id="SM00487">
    <property type="entry name" value="DEXDc"/>
    <property type="match status" value="1"/>
</dbReference>
<dbReference type="InterPro" id="IPR006935">
    <property type="entry name" value="Helicase/UvrB_N"/>
</dbReference>
<protein>
    <submittedName>
        <fullName evidence="3">DEAD/DEAH box helicase family protein</fullName>
    </submittedName>
</protein>
<dbReference type="GO" id="GO:0004386">
    <property type="term" value="F:helicase activity"/>
    <property type="evidence" value="ECO:0007669"/>
    <property type="project" value="UniProtKB-KW"/>
</dbReference>
<dbReference type="Pfam" id="PF04851">
    <property type="entry name" value="ResIII"/>
    <property type="match status" value="1"/>
</dbReference>
<dbReference type="GO" id="GO:0016787">
    <property type="term" value="F:hydrolase activity"/>
    <property type="evidence" value="ECO:0007669"/>
    <property type="project" value="InterPro"/>
</dbReference>
<dbReference type="Gene3D" id="3.40.50.300">
    <property type="entry name" value="P-loop containing nucleotide triphosphate hydrolases"/>
    <property type="match status" value="2"/>
</dbReference>
<dbReference type="GO" id="GO:0005829">
    <property type="term" value="C:cytosol"/>
    <property type="evidence" value="ECO:0007669"/>
    <property type="project" value="TreeGrafter"/>
</dbReference>
<evidence type="ECO:0000259" key="1">
    <source>
        <dbReference type="PROSITE" id="PS51192"/>
    </source>
</evidence>
<proteinExistence type="predicted"/>
<organism evidence="3 4">
    <name type="scientific">Paraburkholderia ribeironis</name>
    <dbReference type="NCBI Taxonomy" id="1247936"/>
    <lineage>
        <taxon>Bacteria</taxon>
        <taxon>Pseudomonadati</taxon>
        <taxon>Pseudomonadota</taxon>
        <taxon>Betaproteobacteria</taxon>
        <taxon>Burkholderiales</taxon>
        <taxon>Burkholderiaceae</taxon>
        <taxon>Paraburkholderia</taxon>
    </lineage>
</organism>
<feature type="domain" description="Helicase C-terminal" evidence="2">
    <location>
        <begin position="231"/>
        <end position="409"/>
    </location>
</feature>
<keyword evidence="3" id="KW-0067">ATP-binding</keyword>
<feature type="domain" description="Helicase ATP-binding" evidence="1">
    <location>
        <begin position="42"/>
        <end position="213"/>
    </location>
</feature>
<dbReference type="PROSITE" id="PS51192">
    <property type="entry name" value="HELICASE_ATP_BIND_1"/>
    <property type="match status" value="1"/>
</dbReference>
<dbReference type="SMART" id="SM00490">
    <property type="entry name" value="HELICc"/>
    <property type="match status" value="1"/>
</dbReference>
<dbReference type="AlphaFoldDB" id="A0A1N7RLZ9"/>
<dbReference type="PROSITE" id="PS51194">
    <property type="entry name" value="HELICASE_CTER"/>
    <property type="match status" value="1"/>
</dbReference>
<keyword evidence="4" id="KW-1185">Reference proteome</keyword>
<dbReference type="OrthoDB" id="9804086at2"/>
<dbReference type="InterPro" id="IPR014001">
    <property type="entry name" value="Helicase_ATP-bd"/>
</dbReference>
<reference evidence="3 4" key="1">
    <citation type="submission" date="2016-12" db="EMBL/GenBank/DDBJ databases">
        <authorList>
            <person name="Song W.-J."/>
            <person name="Kurnit D.M."/>
        </authorList>
    </citation>
    <scope>NUCLEOTIDE SEQUENCE [LARGE SCALE GENOMIC DNA]</scope>
    <source>
        <strain evidence="3 4">STM7296</strain>
    </source>
</reference>
<dbReference type="PANTHER" id="PTHR47396:SF1">
    <property type="entry name" value="ATP-DEPENDENT HELICASE IRC3-RELATED"/>
    <property type="match status" value="1"/>
</dbReference>
<evidence type="ECO:0000259" key="2">
    <source>
        <dbReference type="PROSITE" id="PS51194"/>
    </source>
</evidence>
<name>A0A1N7RLZ9_9BURK</name>
<dbReference type="CDD" id="cd17926">
    <property type="entry name" value="DEXHc_RE"/>
    <property type="match status" value="1"/>
</dbReference>
<dbReference type="Proteomes" id="UP000187012">
    <property type="component" value="Unassembled WGS sequence"/>
</dbReference>
<keyword evidence="3" id="KW-0347">Helicase</keyword>
<keyword evidence="3" id="KW-0547">Nucleotide-binding</keyword>
<keyword evidence="3" id="KW-0378">Hydrolase</keyword>
<accession>A0A1N7RLZ9</accession>
<dbReference type="GO" id="GO:0003677">
    <property type="term" value="F:DNA binding"/>
    <property type="evidence" value="ECO:0007669"/>
    <property type="project" value="InterPro"/>
</dbReference>